<accession>A0A812N0X5</accession>
<feature type="transmembrane region" description="Helical" evidence="12">
    <location>
        <begin position="249"/>
        <end position="270"/>
    </location>
</feature>
<dbReference type="Proteomes" id="UP000649617">
    <property type="component" value="Unassembled WGS sequence"/>
</dbReference>
<evidence type="ECO:0000256" key="10">
    <source>
        <dbReference type="ARBA" id="ARBA00023204"/>
    </source>
</evidence>
<keyword evidence="6" id="KW-0540">Nuclease</keyword>
<dbReference type="GO" id="GO:0004527">
    <property type="term" value="F:exonuclease activity"/>
    <property type="evidence" value="ECO:0007669"/>
    <property type="project" value="UniProtKB-KW"/>
</dbReference>
<evidence type="ECO:0000256" key="5">
    <source>
        <dbReference type="ARBA" id="ARBA00022763"/>
    </source>
</evidence>
<dbReference type="InterPro" id="IPR019974">
    <property type="entry name" value="XPG_CS"/>
</dbReference>
<dbReference type="EMBL" id="CAJNIZ010009535">
    <property type="protein sequence ID" value="CAE7283249.1"/>
    <property type="molecule type" value="Genomic_DNA"/>
</dbReference>
<dbReference type="GO" id="GO:0017108">
    <property type="term" value="F:5'-flap endonuclease activity"/>
    <property type="evidence" value="ECO:0007669"/>
    <property type="project" value="TreeGrafter"/>
</dbReference>
<keyword evidence="6" id="KW-0269">Exonuclease</keyword>
<dbReference type="PRINTS" id="PR00853">
    <property type="entry name" value="XPGRADSUPER"/>
</dbReference>
<feature type="domain" description="XPG-I" evidence="13">
    <location>
        <begin position="138"/>
        <end position="206"/>
    </location>
</feature>
<evidence type="ECO:0000256" key="12">
    <source>
        <dbReference type="SAM" id="Phobius"/>
    </source>
</evidence>
<keyword evidence="12" id="KW-1133">Transmembrane helix</keyword>
<evidence type="ECO:0000313" key="16">
    <source>
        <dbReference type="Proteomes" id="UP000649617"/>
    </source>
</evidence>
<evidence type="ECO:0000259" key="13">
    <source>
        <dbReference type="SMART" id="SM00484"/>
    </source>
</evidence>
<dbReference type="GO" id="GO:0046872">
    <property type="term" value="F:metal ion binding"/>
    <property type="evidence" value="ECO:0007669"/>
    <property type="project" value="UniProtKB-KW"/>
</dbReference>
<dbReference type="InterPro" id="IPR029060">
    <property type="entry name" value="PIN-like_dom_sf"/>
</dbReference>
<dbReference type="AlphaFoldDB" id="A0A812N0X5"/>
<keyword evidence="16" id="KW-1185">Reference proteome</keyword>
<dbReference type="Pfam" id="PF00867">
    <property type="entry name" value="XPG_I"/>
    <property type="match status" value="1"/>
</dbReference>
<keyword evidence="3" id="KW-0479">Metal-binding</keyword>
<dbReference type="SUPFAM" id="SSF88723">
    <property type="entry name" value="PIN domain-like"/>
    <property type="match status" value="1"/>
</dbReference>
<comment type="subcellular location">
    <subcellularLocation>
        <location evidence="1">Nucleus</location>
    </subcellularLocation>
</comment>
<evidence type="ECO:0000256" key="4">
    <source>
        <dbReference type="ARBA" id="ARBA00022759"/>
    </source>
</evidence>
<dbReference type="InterPro" id="IPR044752">
    <property type="entry name" value="PIN-like_EXO1"/>
</dbReference>
<keyword evidence="8" id="KW-0238">DNA-binding</keyword>
<gene>
    <name evidence="15" type="primary">exo1</name>
    <name evidence="15" type="ORF">SPIL2461_LOCUS6356</name>
</gene>
<dbReference type="InterPro" id="IPR006086">
    <property type="entry name" value="XPG-I_dom"/>
</dbReference>
<keyword evidence="5" id="KW-0227">DNA damage</keyword>
<dbReference type="Pfam" id="PF00752">
    <property type="entry name" value="XPG_N"/>
    <property type="match status" value="1"/>
</dbReference>
<feature type="domain" description="XPG N-terminal" evidence="14">
    <location>
        <begin position="1"/>
        <end position="99"/>
    </location>
</feature>
<evidence type="ECO:0000256" key="11">
    <source>
        <dbReference type="ARBA" id="ARBA00023242"/>
    </source>
</evidence>
<keyword evidence="9" id="KW-0496">Mitochondrion</keyword>
<organism evidence="15 16">
    <name type="scientific">Symbiodinium pilosum</name>
    <name type="common">Dinoflagellate</name>
    <dbReference type="NCBI Taxonomy" id="2952"/>
    <lineage>
        <taxon>Eukaryota</taxon>
        <taxon>Sar</taxon>
        <taxon>Alveolata</taxon>
        <taxon>Dinophyceae</taxon>
        <taxon>Suessiales</taxon>
        <taxon>Symbiodiniaceae</taxon>
        <taxon>Symbiodinium</taxon>
    </lineage>
</organism>
<evidence type="ECO:0000256" key="6">
    <source>
        <dbReference type="ARBA" id="ARBA00022839"/>
    </source>
</evidence>
<evidence type="ECO:0000256" key="2">
    <source>
        <dbReference type="ARBA" id="ARBA00022553"/>
    </source>
</evidence>
<sequence length="272" mass="30342">MGIQGLLKALENVQRDCHVKEFAGKTAAIDAHGWLHAALAGSALDVELDIDAQAHVRYCARRISMLRKWGVEPVFVFDGAPLPAKMTLLQERRQRREVMRREGELRLSEGDLEQAKSCLAQAVEITEDQIDDVVRLLATQEVKYIHAPFEADAQMVYLAWHGHVDFCISEDSDLLALGCPQVLYKLRADGFGREILLQDALNGFSLEDFQAVCVLMGCDYLPRLHGVGPALALRVVMSRGCEPEALVKATWQVLWGALEGGLVFVFFFFWGS</sequence>
<keyword evidence="6" id="KW-0378">Hydrolase</keyword>
<keyword evidence="11" id="KW-0539">Nucleus</keyword>
<comment type="caution">
    <text evidence="15">The sequence shown here is derived from an EMBL/GenBank/DDBJ whole genome shotgun (WGS) entry which is preliminary data.</text>
</comment>
<evidence type="ECO:0000256" key="8">
    <source>
        <dbReference type="ARBA" id="ARBA00023125"/>
    </source>
</evidence>
<dbReference type="SMART" id="SM00484">
    <property type="entry name" value="XPGI"/>
    <property type="match status" value="1"/>
</dbReference>
<dbReference type="GO" id="GO:0006281">
    <property type="term" value="P:DNA repair"/>
    <property type="evidence" value="ECO:0007669"/>
    <property type="project" value="UniProtKB-KW"/>
</dbReference>
<dbReference type="PANTHER" id="PTHR11081:SF9">
    <property type="entry name" value="FLAP ENDONUCLEASE 1"/>
    <property type="match status" value="1"/>
</dbReference>
<keyword evidence="7" id="KW-0460">Magnesium</keyword>
<dbReference type="InterPro" id="IPR006085">
    <property type="entry name" value="XPG_DNA_repair_N"/>
</dbReference>
<evidence type="ECO:0000256" key="9">
    <source>
        <dbReference type="ARBA" id="ARBA00023128"/>
    </source>
</evidence>
<dbReference type="GO" id="GO:0003677">
    <property type="term" value="F:DNA binding"/>
    <property type="evidence" value="ECO:0007669"/>
    <property type="project" value="UniProtKB-KW"/>
</dbReference>
<dbReference type="InterPro" id="IPR006084">
    <property type="entry name" value="XPG/Rad2"/>
</dbReference>
<keyword evidence="10" id="KW-0234">DNA repair</keyword>
<evidence type="ECO:0000256" key="1">
    <source>
        <dbReference type="ARBA" id="ARBA00004123"/>
    </source>
</evidence>
<dbReference type="SMART" id="SM00485">
    <property type="entry name" value="XPGN"/>
    <property type="match status" value="1"/>
</dbReference>
<evidence type="ECO:0000256" key="7">
    <source>
        <dbReference type="ARBA" id="ARBA00022842"/>
    </source>
</evidence>
<name>A0A812N0X5_SYMPI</name>
<proteinExistence type="predicted"/>
<keyword evidence="12" id="KW-0472">Membrane</keyword>
<evidence type="ECO:0000259" key="14">
    <source>
        <dbReference type="SMART" id="SM00485"/>
    </source>
</evidence>
<dbReference type="Gene3D" id="1.10.150.20">
    <property type="entry name" value="5' to 3' exonuclease, C-terminal subdomain"/>
    <property type="match status" value="1"/>
</dbReference>
<dbReference type="OrthoDB" id="26491at2759"/>
<evidence type="ECO:0000256" key="3">
    <source>
        <dbReference type="ARBA" id="ARBA00022723"/>
    </source>
</evidence>
<dbReference type="Gene3D" id="3.40.50.1010">
    <property type="entry name" value="5'-nuclease"/>
    <property type="match status" value="1"/>
</dbReference>
<dbReference type="GO" id="GO:0005634">
    <property type="term" value="C:nucleus"/>
    <property type="evidence" value="ECO:0007669"/>
    <property type="project" value="UniProtKB-SubCell"/>
</dbReference>
<reference evidence="15" key="1">
    <citation type="submission" date="2021-02" db="EMBL/GenBank/DDBJ databases">
        <authorList>
            <person name="Dougan E. K."/>
            <person name="Rhodes N."/>
            <person name="Thang M."/>
            <person name="Chan C."/>
        </authorList>
    </citation>
    <scope>NUCLEOTIDE SEQUENCE</scope>
</reference>
<dbReference type="PANTHER" id="PTHR11081">
    <property type="entry name" value="FLAP ENDONUCLEASE FAMILY MEMBER"/>
    <property type="match status" value="1"/>
</dbReference>
<keyword evidence="4" id="KW-0255">Endonuclease</keyword>
<dbReference type="FunFam" id="3.40.50.1010:FF:000111">
    <property type="entry name" value="Exonuclease 1"/>
    <property type="match status" value="1"/>
</dbReference>
<keyword evidence="12" id="KW-0812">Transmembrane</keyword>
<evidence type="ECO:0000313" key="15">
    <source>
        <dbReference type="EMBL" id="CAE7283249.1"/>
    </source>
</evidence>
<protein>
    <submittedName>
        <fullName evidence="15">Exo1 protein</fullName>
    </submittedName>
</protein>
<dbReference type="PROSITE" id="PS00841">
    <property type="entry name" value="XPG_1"/>
    <property type="match status" value="1"/>
</dbReference>
<keyword evidence="2" id="KW-0597">Phosphoprotein</keyword>
<dbReference type="CDD" id="cd09857">
    <property type="entry name" value="PIN_EXO1"/>
    <property type="match status" value="1"/>
</dbReference>